<keyword evidence="2" id="KW-1185">Reference proteome</keyword>
<reference evidence="1 2" key="2">
    <citation type="submission" date="2018-11" db="EMBL/GenBank/DDBJ databases">
        <authorList>
            <consortium name="Pathogen Informatics"/>
        </authorList>
    </citation>
    <scope>NUCLEOTIDE SEQUENCE [LARGE SCALE GENOMIC DNA]</scope>
    <source>
        <strain evidence="1 2">Costa Rica</strain>
    </source>
</reference>
<dbReference type="Proteomes" id="UP000267027">
    <property type="component" value="Unassembled WGS sequence"/>
</dbReference>
<dbReference type="WBParaSite" id="ACOC_0000892201-mRNA-1">
    <property type="protein sequence ID" value="ACOC_0000892201-mRNA-1"/>
    <property type="gene ID" value="ACOC_0000892201"/>
</dbReference>
<proteinExistence type="predicted"/>
<evidence type="ECO:0000313" key="1">
    <source>
        <dbReference type="EMBL" id="VDM60508.1"/>
    </source>
</evidence>
<sequence length="33" mass="3781">MLPNCQVSCNVCSSNVTKQVLRKFNCLNTIFFK</sequence>
<gene>
    <name evidence="1" type="ORF">ACOC_LOCUS8923</name>
</gene>
<evidence type="ECO:0000313" key="2">
    <source>
        <dbReference type="Proteomes" id="UP000267027"/>
    </source>
</evidence>
<protein>
    <submittedName>
        <fullName evidence="3">ShKT domain-containing protein</fullName>
    </submittedName>
</protein>
<dbReference type="EMBL" id="UYYA01004224">
    <property type="protein sequence ID" value="VDM60508.1"/>
    <property type="molecule type" value="Genomic_DNA"/>
</dbReference>
<name>A0A0R3PT60_ANGCS</name>
<evidence type="ECO:0000313" key="3">
    <source>
        <dbReference type="WBParaSite" id="ACOC_0000892201-mRNA-1"/>
    </source>
</evidence>
<dbReference type="AlphaFoldDB" id="A0A0R3PT60"/>
<organism evidence="3">
    <name type="scientific">Angiostrongylus costaricensis</name>
    <name type="common">Nematode worm</name>
    <dbReference type="NCBI Taxonomy" id="334426"/>
    <lineage>
        <taxon>Eukaryota</taxon>
        <taxon>Metazoa</taxon>
        <taxon>Ecdysozoa</taxon>
        <taxon>Nematoda</taxon>
        <taxon>Chromadorea</taxon>
        <taxon>Rhabditida</taxon>
        <taxon>Rhabditina</taxon>
        <taxon>Rhabditomorpha</taxon>
        <taxon>Strongyloidea</taxon>
        <taxon>Metastrongylidae</taxon>
        <taxon>Angiostrongylus</taxon>
    </lineage>
</organism>
<reference evidence="3" key="1">
    <citation type="submission" date="2017-02" db="UniProtKB">
        <authorList>
            <consortium name="WormBaseParasite"/>
        </authorList>
    </citation>
    <scope>IDENTIFICATION</scope>
</reference>
<accession>A0A0R3PT60</accession>